<protein>
    <submittedName>
        <fullName evidence="2">Uncharacterized protein</fullName>
    </submittedName>
</protein>
<feature type="region of interest" description="Disordered" evidence="1">
    <location>
        <begin position="66"/>
        <end position="109"/>
    </location>
</feature>
<feature type="compositionally biased region" description="Basic residues" evidence="1">
    <location>
        <begin position="100"/>
        <end position="109"/>
    </location>
</feature>
<evidence type="ECO:0000256" key="1">
    <source>
        <dbReference type="SAM" id="MobiDB-lite"/>
    </source>
</evidence>
<dbReference type="EMBL" id="UPHP01000135">
    <property type="protein sequence ID" value="VBA43453.1"/>
    <property type="molecule type" value="Genomic_DNA"/>
</dbReference>
<dbReference type="AlphaFoldDB" id="A0A498QF59"/>
<evidence type="ECO:0000313" key="3">
    <source>
        <dbReference type="Proteomes" id="UP000273307"/>
    </source>
</evidence>
<accession>A0A498QF59</accession>
<name>A0A498QF59_9MYCO</name>
<dbReference type="Proteomes" id="UP000273307">
    <property type="component" value="Unassembled WGS sequence"/>
</dbReference>
<sequence length="109" mass="11436">MTGDTTASDRLGQRNALSPAVMLATSMHAMPGVYAVLLGSGVSTGAGIPTGWGVITELVRAVAAANGEDPAHAEQDLRTLGGLNTSEPTLDTRHSWPSWRRPRRPAKDC</sequence>
<proteinExistence type="predicted"/>
<organism evidence="2 3">
    <name type="scientific">Mycobacterium attenuatum</name>
    <dbReference type="NCBI Taxonomy" id="2341086"/>
    <lineage>
        <taxon>Bacteria</taxon>
        <taxon>Bacillati</taxon>
        <taxon>Actinomycetota</taxon>
        <taxon>Actinomycetes</taxon>
        <taxon>Mycobacteriales</taxon>
        <taxon>Mycobacteriaceae</taxon>
        <taxon>Mycobacterium</taxon>
    </lineage>
</organism>
<keyword evidence="3" id="KW-1185">Reference proteome</keyword>
<gene>
    <name evidence="2" type="ORF">LAUMK136_05093</name>
</gene>
<evidence type="ECO:0000313" key="2">
    <source>
        <dbReference type="EMBL" id="VBA43453.1"/>
    </source>
</evidence>
<reference evidence="2 3" key="1">
    <citation type="submission" date="2018-09" db="EMBL/GenBank/DDBJ databases">
        <authorList>
            <person name="Tagini F."/>
        </authorList>
    </citation>
    <scope>NUCLEOTIDE SEQUENCE [LARGE SCALE GENOMIC DNA]</scope>
    <source>
        <strain evidence="2 3">MK136</strain>
    </source>
</reference>